<name>A0A8I1JG62_PSEPU</name>
<gene>
    <name evidence="1" type="ORF">JEU22_01020</name>
</gene>
<evidence type="ECO:0000313" key="2">
    <source>
        <dbReference type="Proteomes" id="UP000637061"/>
    </source>
</evidence>
<proteinExistence type="predicted"/>
<sequence>MQTALKDSLNALDDMLQDFFVEHGNDPELTDQLREIVETAQRNINTARMLRGRNAMNNSKPEQTLGLGEINKKLNMPERWAMRHISKRESVQMATIGSNAARLIDFGLVSEAEGTLRLTGLGVALSELWSTTRKAA</sequence>
<organism evidence="1 2">
    <name type="scientific">Pseudomonas putida</name>
    <name type="common">Arthrobacter siderocapsulatus</name>
    <dbReference type="NCBI Taxonomy" id="303"/>
    <lineage>
        <taxon>Bacteria</taxon>
        <taxon>Pseudomonadati</taxon>
        <taxon>Pseudomonadota</taxon>
        <taxon>Gammaproteobacteria</taxon>
        <taxon>Pseudomonadales</taxon>
        <taxon>Pseudomonadaceae</taxon>
        <taxon>Pseudomonas</taxon>
    </lineage>
</organism>
<dbReference type="EMBL" id="JAEHTE010000001">
    <property type="protein sequence ID" value="MBI6882487.1"/>
    <property type="molecule type" value="Genomic_DNA"/>
</dbReference>
<dbReference type="Proteomes" id="UP000637061">
    <property type="component" value="Unassembled WGS sequence"/>
</dbReference>
<accession>A0A8I1JG62</accession>
<comment type="caution">
    <text evidence="1">The sequence shown here is derived from an EMBL/GenBank/DDBJ whole genome shotgun (WGS) entry which is preliminary data.</text>
</comment>
<dbReference type="RefSeq" id="WP_198746104.1">
    <property type="nucleotide sequence ID" value="NZ_JAEHTE010000001.1"/>
</dbReference>
<protein>
    <submittedName>
        <fullName evidence="1">Uncharacterized protein</fullName>
    </submittedName>
</protein>
<dbReference type="AlphaFoldDB" id="A0A8I1JG62"/>
<evidence type="ECO:0000313" key="1">
    <source>
        <dbReference type="EMBL" id="MBI6882487.1"/>
    </source>
</evidence>
<reference evidence="1" key="1">
    <citation type="submission" date="2020-12" db="EMBL/GenBank/DDBJ databases">
        <title>Enhanced detection system for hospital associated transmission using whole genome sequencing surveillance.</title>
        <authorList>
            <person name="Harrison L.H."/>
            <person name="Van Tyne D."/>
            <person name="Marsh J.W."/>
            <person name="Griffith M.P."/>
            <person name="Snyder D.J."/>
            <person name="Cooper V.S."/>
            <person name="Mustapha M."/>
        </authorList>
    </citation>
    <scope>NUCLEOTIDE SEQUENCE</scope>
    <source>
        <strain evidence="1">PSB00042</strain>
    </source>
</reference>